<protein>
    <submittedName>
        <fullName evidence="5">Kelch-like protein 20</fullName>
    </submittedName>
</protein>
<evidence type="ECO:0000259" key="4">
    <source>
        <dbReference type="PROSITE" id="PS50097"/>
    </source>
</evidence>
<dbReference type="Gene3D" id="3.30.710.10">
    <property type="entry name" value="Potassium Channel Kv1.1, Chain A"/>
    <property type="match status" value="1"/>
</dbReference>
<organism evidence="5 6">
    <name type="scientific">Geodia barretti</name>
    <name type="common">Barrett's horny sponge</name>
    <dbReference type="NCBI Taxonomy" id="519541"/>
    <lineage>
        <taxon>Eukaryota</taxon>
        <taxon>Metazoa</taxon>
        <taxon>Porifera</taxon>
        <taxon>Demospongiae</taxon>
        <taxon>Heteroscleromorpha</taxon>
        <taxon>Tetractinellida</taxon>
        <taxon>Astrophorina</taxon>
        <taxon>Geodiidae</taxon>
        <taxon>Geodia</taxon>
    </lineage>
</organism>
<dbReference type="PIRSF" id="PIRSF037037">
    <property type="entry name" value="Kelch-like_protein_gigaxonin"/>
    <property type="match status" value="1"/>
</dbReference>
<dbReference type="AlphaFoldDB" id="A0AA35SP83"/>
<sequence>MAESSPNLTEPRTPRPAAGPRDDEPDFSRTVLRKVHALRCHRKLCDVVLRAGGREIATHRAVLSASSSYFLAMFTHELLESEQEVVEIKDMNPDILSSLVDFAYTGEIAVTVDNVQEVLSAASLLQISQVQDLCCDFLKKQLDASNCLGIKCFAEANGCSHLSEIINEFARQHFQEVALGSEFLNNNCESVAALISSSDLNVRKEEDVYLSVIQWVKQSPSERAQHLPELLNCVRLPMLSVPFLMNEVDREPLIRDSIHCRDLVDEAKRFHLLPQGRDIRSANPRFVPRKSTISTLYAVGGKESSESITRSVESYNFKEDKWSEVTGMIVRRQQLGVGVLDGKVYAVGGSDGSLRLSSVECFDTTTNFWSFVAPMSTCRSGVGVGVLGGAMYAAGGYDGRACLNTVERFDLDKNLWTPVAQMSTRRSFPGVAVFEGKLYIFGGNDGTSFLNVVECYDPHINRWCTLTSLNKPRAGIGVTVLGQQIFVAGGNDGTSRLDSF</sequence>
<dbReference type="Pfam" id="PF07707">
    <property type="entry name" value="BACK"/>
    <property type="match status" value="1"/>
</dbReference>
<evidence type="ECO:0000256" key="2">
    <source>
        <dbReference type="ARBA" id="ARBA00022737"/>
    </source>
</evidence>
<proteinExistence type="predicted"/>
<reference evidence="5" key="1">
    <citation type="submission" date="2023-03" db="EMBL/GenBank/DDBJ databases">
        <authorList>
            <person name="Steffen K."/>
            <person name="Cardenas P."/>
        </authorList>
    </citation>
    <scope>NUCLEOTIDE SEQUENCE</scope>
</reference>
<dbReference type="InterPro" id="IPR017096">
    <property type="entry name" value="BTB-kelch_protein"/>
</dbReference>
<dbReference type="SUPFAM" id="SSF54695">
    <property type="entry name" value="POZ domain"/>
    <property type="match status" value="1"/>
</dbReference>
<dbReference type="Pfam" id="PF24681">
    <property type="entry name" value="Kelch_KLHDC2_KLHL20_DRC7"/>
    <property type="match status" value="1"/>
</dbReference>
<feature type="region of interest" description="Disordered" evidence="3">
    <location>
        <begin position="1"/>
        <end position="26"/>
    </location>
</feature>
<gene>
    <name evidence="5" type="ORF">GBAR_LOCUS18649</name>
</gene>
<evidence type="ECO:0000256" key="3">
    <source>
        <dbReference type="SAM" id="MobiDB-lite"/>
    </source>
</evidence>
<dbReference type="Pfam" id="PF00651">
    <property type="entry name" value="BTB"/>
    <property type="match status" value="1"/>
</dbReference>
<dbReference type="PANTHER" id="PTHR24412:SF441">
    <property type="entry name" value="KELCH-LIKE PROTEIN 28"/>
    <property type="match status" value="1"/>
</dbReference>
<dbReference type="InterPro" id="IPR000210">
    <property type="entry name" value="BTB/POZ_dom"/>
</dbReference>
<dbReference type="InterPro" id="IPR011333">
    <property type="entry name" value="SKP1/BTB/POZ_sf"/>
</dbReference>
<keyword evidence="1" id="KW-0880">Kelch repeat</keyword>
<dbReference type="PANTHER" id="PTHR24412">
    <property type="entry name" value="KELCH PROTEIN"/>
    <property type="match status" value="1"/>
</dbReference>
<dbReference type="InterPro" id="IPR015915">
    <property type="entry name" value="Kelch-typ_b-propeller"/>
</dbReference>
<dbReference type="SUPFAM" id="SSF117281">
    <property type="entry name" value="Kelch motif"/>
    <property type="match status" value="1"/>
</dbReference>
<dbReference type="Gene3D" id="1.25.40.420">
    <property type="match status" value="1"/>
</dbReference>
<name>A0AA35SP83_GEOBA</name>
<keyword evidence="6" id="KW-1185">Reference proteome</keyword>
<dbReference type="InterPro" id="IPR011705">
    <property type="entry name" value="BACK"/>
</dbReference>
<evidence type="ECO:0000313" key="5">
    <source>
        <dbReference type="EMBL" id="CAI8033064.1"/>
    </source>
</evidence>
<dbReference type="SMART" id="SM00225">
    <property type="entry name" value="BTB"/>
    <property type="match status" value="1"/>
</dbReference>
<dbReference type="PROSITE" id="PS50097">
    <property type="entry name" value="BTB"/>
    <property type="match status" value="1"/>
</dbReference>
<dbReference type="SMART" id="SM00875">
    <property type="entry name" value="BACK"/>
    <property type="match status" value="1"/>
</dbReference>
<evidence type="ECO:0000256" key="1">
    <source>
        <dbReference type="ARBA" id="ARBA00022441"/>
    </source>
</evidence>
<dbReference type="EMBL" id="CASHTH010002640">
    <property type="protein sequence ID" value="CAI8033064.1"/>
    <property type="molecule type" value="Genomic_DNA"/>
</dbReference>
<keyword evidence="2" id="KW-0677">Repeat</keyword>
<feature type="domain" description="BTB" evidence="4">
    <location>
        <begin position="45"/>
        <end position="112"/>
    </location>
</feature>
<dbReference type="FunFam" id="3.30.710.10:FF:000001">
    <property type="entry name" value="Kelch-like family member 20"/>
    <property type="match status" value="1"/>
</dbReference>
<comment type="caution">
    <text evidence="5">The sequence shown here is derived from an EMBL/GenBank/DDBJ whole genome shotgun (WGS) entry which is preliminary data.</text>
</comment>
<dbReference type="SMART" id="SM00612">
    <property type="entry name" value="Kelch"/>
    <property type="match status" value="4"/>
</dbReference>
<accession>A0AA35SP83</accession>
<dbReference type="InterPro" id="IPR006652">
    <property type="entry name" value="Kelch_1"/>
</dbReference>
<feature type="compositionally biased region" description="Polar residues" evidence="3">
    <location>
        <begin position="1"/>
        <end position="10"/>
    </location>
</feature>
<dbReference type="Proteomes" id="UP001174909">
    <property type="component" value="Unassembled WGS sequence"/>
</dbReference>
<evidence type="ECO:0000313" key="6">
    <source>
        <dbReference type="Proteomes" id="UP001174909"/>
    </source>
</evidence>
<dbReference type="FunFam" id="1.25.40.420:FF:000001">
    <property type="entry name" value="Kelch-like family member 12"/>
    <property type="match status" value="1"/>
</dbReference>
<dbReference type="Gene3D" id="2.120.10.80">
    <property type="entry name" value="Kelch-type beta propeller"/>
    <property type="match status" value="1"/>
</dbReference>